<proteinExistence type="predicted"/>
<evidence type="ECO:0000259" key="9">
    <source>
        <dbReference type="PROSITE" id="PS50893"/>
    </source>
</evidence>
<name>A0ABY7WBJ1_9SPHI</name>
<dbReference type="InterPro" id="IPR015853">
    <property type="entry name" value="ABC_transpr_FbpC"/>
</dbReference>
<keyword evidence="11" id="KW-1185">Reference proteome</keyword>
<dbReference type="InterPro" id="IPR017871">
    <property type="entry name" value="ABC_transporter-like_CS"/>
</dbReference>
<evidence type="ECO:0000256" key="8">
    <source>
        <dbReference type="ARBA" id="ARBA00023136"/>
    </source>
</evidence>
<evidence type="ECO:0000256" key="2">
    <source>
        <dbReference type="ARBA" id="ARBA00022475"/>
    </source>
</evidence>
<evidence type="ECO:0000313" key="11">
    <source>
        <dbReference type="Proteomes" id="UP001221558"/>
    </source>
</evidence>
<evidence type="ECO:0000256" key="5">
    <source>
        <dbReference type="ARBA" id="ARBA00022840"/>
    </source>
</evidence>
<keyword evidence="8" id="KW-0472">Membrane</keyword>
<dbReference type="PANTHER" id="PTHR42781">
    <property type="entry name" value="SPERMIDINE/PUTRESCINE IMPORT ATP-BINDING PROTEIN POTA"/>
    <property type="match status" value="1"/>
</dbReference>
<feature type="domain" description="ABC transporter" evidence="9">
    <location>
        <begin position="1"/>
        <end position="234"/>
    </location>
</feature>
<dbReference type="SMART" id="SM00382">
    <property type="entry name" value="AAA"/>
    <property type="match status" value="1"/>
</dbReference>
<dbReference type="PROSITE" id="PS00211">
    <property type="entry name" value="ABC_TRANSPORTER_1"/>
    <property type="match status" value="1"/>
</dbReference>
<protein>
    <submittedName>
        <fullName evidence="10">ABC transporter ATP-binding protein</fullName>
    </submittedName>
</protein>
<accession>A0ABY7WBJ1</accession>
<evidence type="ECO:0000256" key="7">
    <source>
        <dbReference type="ARBA" id="ARBA00023065"/>
    </source>
</evidence>
<keyword evidence="4" id="KW-0547">Nucleotide-binding</keyword>
<dbReference type="Proteomes" id="UP001221558">
    <property type="component" value="Chromosome"/>
</dbReference>
<dbReference type="CDD" id="cd03259">
    <property type="entry name" value="ABC_Carb_Solutes_like"/>
    <property type="match status" value="1"/>
</dbReference>
<evidence type="ECO:0000256" key="6">
    <source>
        <dbReference type="ARBA" id="ARBA00023004"/>
    </source>
</evidence>
<dbReference type="InterPro" id="IPR003593">
    <property type="entry name" value="AAA+_ATPase"/>
</dbReference>
<evidence type="ECO:0000256" key="3">
    <source>
        <dbReference type="ARBA" id="ARBA00022496"/>
    </source>
</evidence>
<organism evidence="10 11">
    <name type="scientific">Sphingobacterium oryzagri</name>
    <dbReference type="NCBI Taxonomy" id="3025669"/>
    <lineage>
        <taxon>Bacteria</taxon>
        <taxon>Pseudomonadati</taxon>
        <taxon>Bacteroidota</taxon>
        <taxon>Sphingobacteriia</taxon>
        <taxon>Sphingobacteriales</taxon>
        <taxon>Sphingobacteriaceae</taxon>
        <taxon>Sphingobacterium</taxon>
    </lineage>
</organism>
<keyword evidence="1" id="KW-0813">Transport</keyword>
<dbReference type="PROSITE" id="PS50893">
    <property type="entry name" value="ABC_TRANSPORTER_2"/>
    <property type="match status" value="1"/>
</dbReference>
<dbReference type="PANTHER" id="PTHR42781:SF4">
    <property type="entry name" value="SPERMIDINE_PUTRESCINE IMPORT ATP-BINDING PROTEIN POTA"/>
    <property type="match status" value="1"/>
</dbReference>
<keyword evidence="6" id="KW-0408">Iron</keyword>
<reference evidence="10 11" key="1">
    <citation type="submission" date="2023-02" db="EMBL/GenBank/DDBJ databases">
        <title>Genome sequence of Sphingobacterium sp. KACC 22765.</title>
        <authorList>
            <person name="Kim S."/>
            <person name="Heo J."/>
            <person name="Kwon S.-W."/>
        </authorList>
    </citation>
    <scope>NUCLEOTIDE SEQUENCE [LARGE SCALE GENOMIC DNA]</scope>
    <source>
        <strain evidence="10 11">KACC 22765</strain>
    </source>
</reference>
<gene>
    <name evidence="10" type="ORF">PQ465_10915</name>
</gene>
<dbReference type="EMBL" id="CP117880">
    <property type="protein sequence ID" value="WDF66815.1"/>
    <property type="molecule type" value="Genomic_DNA"/>
</dbReference>
<dbReference type="InterPro" id="IPR003439">
    <property type="entry name" value="ABC_transporter-like_ATP-bd"/>
</dbReference>
<dbReference type="Gene3D" id="3.40.50.300">
    <property type="entry name" value="P-loop containing nucleotide triphosphate hydrolases"/>
    <property type="match status" value="1"/>
</dbReference>
<evidence type="ECO:0000256" key="4">
    <source>
        <dbReference type="ARBA" id="ARBA00022741"/>
    </source>
</evidence>
<dbReference type="InterPro" id="IPR050093">
    <property type="entry name" value="ABC_SmlMolc_Importer"/>
</dbReference>
<dbReference type="InterPro" id="IPR027417">
    <property type="entry name" value="P-loop_NTPase"/>
</dbReference>
<dbReference type="SUPFAM" id="SSF52540">
    <property type="entry name" value="P-loop containing nucleoside triphosphate hydrolases"/>
    <property type="match status" value="1"/>
</dbReference>
<sequence>MIELDVKKTLGDDRERLLLDLKVHIAPGDFVCLYGPSGVGKTSMLRILAGLLLPDEGSIKVDSDYWFNHRMRTNLPPQNRQIGMVFQDYALFPHLNVRQNIAFGASGKDADVIVDELLTVTELNGMENRKVTTLSGGQKQRVALARAIAARPQILLLDEPLSALDQSMRQHLQAILQVLHRRFRLTTILVSHDMQEILSLCDYVLPLSEGKLGQKIDPFLFFKDALATHSLQAVVKTVDQEGYITLATEPALMRLEQTDIGLQENEPVSVYYPVARPIVKKRSDR</sequence>
<dbReference type="GO" id="GO:0005524">
    <property type="term" value="F:ATP binding"/>
    <property type="evidence" value="ECO:0007669"/>
    <property type="project" value="UniProtKB-KW"/>
</dbReference>
<keyword evidence="2" id="KW-1003">Cell membrane</keyword>
<evidence type="ECO:0000256" key="1">
    <source>
        <dbReference type="ARBA" id="ARBA00022448"/>
    </source>
</evidence>
<keyword evidence="3" id="KW-0410">Iron transport</keyword>
<keyword evidence="7" id="KW-0406">Ion transport</keyword>
<keyword evidence="5 10" id="KW-0067">ATP-binding</keyword>
<dbReference type="RefSeq" id="WP_274265555.1">
    <property type="nucleotide sequence ID" value="NZ_CP117880.1"/>
</dbReference>
<dbReference type="Pfam" id="PF00005">
    <property type="entry name" value="ABC_tran"/>
    <property type="match status" value="1"/>
</dbReference>
<evidence type="ECO:0000313" key="10">
    <source>
        <dbReference type="EMBL" id="WDF66815.1"/>
    </source>
</evidence>